<gene>
    <name evidence="2" type="ORF">CL55_00008790</name>
</gene>
<dbReference type="SUPFAM" id="SSF103473">
    <property type="entry name" value="MFS general substrate transporter"/>
    <property type="match status" value="1"/>
</dbReference>
<sequence length="95" mass="10134">MSEPSWFSPALKIFFVIPYVFFALFVGAFADSRPKGQVMLISNVLKTGSCILIVFGLHPLLGYGIVGIGAALYAPAKYGILVEQLPSDKLVAANG</sequence>
<keyword evidence="1" id="KW-1133">Transmembrane helix</keyword>
<proteinExistence type="predicted"/>
<dbReference type="OrthoDB" id="9803968at2"/>
<dbReference type="RefSeq" id="WP_156156268.1">
    <property type="nucleotide sequence ID" value="NZ_CP007501.1"/>
</dbReference>
<evidence type="ECO:0000313" key="3">
    <source>
        <dbReference type="Proteomes" id="UP000061135"/>
    </source>
</evidence>
<keyword evidence="1" id="KW-0812">Transmembrane</keyword>
<keyword evidence="3" id="KW-1185">Reference proteome</keyword>
<dbReference type="Gene3D" id="1.20.1250.20">
    <property type="entry name" value="MFS general substrate transporter like domains"/>
    <property type="match status" value="1"/>
</dbReference>
<dbReference type="EMBL" id="CP007501">
    <property type="protein sequence ID" value="AKD25212.1"/>
    <property type="molecule type" value="Genomic_DNA"/>
</dbReference>
<dbReference type="Proteomes" id="UP000061135">
    <property type="component" value="Chromosome"/>
</dbReference>
<organism evidence="2 3">
    <name type="scientific">Polynucleobacter duraquae</name>
    <dbReference type="NCBI Taxonomy" id="1835254"/>
    <lineage>
        <taxon>Bacteria</taxon>
        <taxon>Pseudomonadati</taxon>
        <taxon>Pseudomonadota</taxon>
        <taxon>Betaproteobacteria</taxon>
        <taxon>Burkholderiales</taxon>
        <taxon>Burkholderiaceae</taxon>
        <taxon>Polynucleobacter</taxon>
    </lineage>
</organism>
<protein>
    <recommendedName>
        <fullName evidence="4">Lysophospholipid transporter LplT</fullName>
    </recommendedName>
</protein>
<feature type="transmembrane region" description="Helical" evidence="1">
    <location>
        <begin position="51"/>
        <end position="74"/>
    </location>
</feature>
<dbReference type="KEGG" id="pdq:CL55_00008790"/>
<dbReference type="InterPro" id="IPR036259">
    <property type="entry name" value="MFS_trans_sf"/>
</dbReference>
<reference evidence="2 3" key="1">
    <citation type="submission" date="2014-03" db="EMBL/GenBank/DDBJ databases">
        <title>Genome of Polynucleobacter strain MWH-MoK4.</title>
        <authorList>
            <person name="Hahn M.W."/>
        </authorList>
    </citation>
    <scope>NUCLEOTIDE SEQUENCE [LARGE SCALE GENOMIC DNA]</scope>
    <source>
        <strain evidence="2 3">MWH-MoK4</strain>
    </source>
</reference>
<accession>A0A0E3ZJQ0</accession>
<dbReference type="AlphaFoldDB" id="A0A0E3ZJQ0"/>
<evidence type="ECO:0008006" key="4">
    <source>
        <dbReference type="Google" id="ProtNLM"/>
    </source>
</evidence>
<feature type="transmembrane region" description="Helical" evidence="1">
    <location>
        <begin position="6"/>
        <end position="30"/>
    </location>
</feature>
<dbReference type="PATRIC" id="fig|576611.7.peg.893"/>
<evidence type="ECO:0000313" key="2">
    <source>
        <dbReference type="EMBL" id="AKD25212.1"/>
    </source>
</evidence>
<keyword evidence="1" id="KW-0472">Membrane</keyword>
<dbReference type="HOGENOM" id="CLU_2370432_0_0_4"/>
<evidence type="ECO:0000256" key="1">
    <source>
        <dbReference type="SAM" id="Phobius"/>
    </source>
</evidence>
<dbReference type="STRING" id="1835254.CL55_00008790"/>
<name>A0A0E3ZJQ0_9BURK</name>